<dbReference type="SUPFAM" id="SSF46689">
    <property type="entry name" value="Homeodomain-like"/>
    <property type="match status" value="1"/>
</dbReference>
<keyword evidence="3" id="KW-0804">Transcription</keyword>
<evidence type="ECO:0000259" key="5">
    <source>
        <dbReference type="PROSITE" id="PS50977"/>
    </source>
</evidence>
<dbReference type="EMBL" id="QQAH01000009">
    <property type="protein sequence ID" value="RDD81729.1"/>
    <property type="molecule type" value="Genomic_DNA"/>
</dbReference>
<evidence type="ECO:0000256" key="2">
    <source>
        <dbReference type="ARBA" id="ARBA00023125"/>
    </source>
</evidence>
<gene>
    <name evidence="6" type="ORF">DVJ77_11265</name>
</gene>
<keyword evidence="1" id="KW-0805">Transcription regulation</keyword>
<dbReference type="Gene3D" id="1.10.10.60">
    <property type="entry name" value="Homeodomain-like"/>
    <property type="match status" value="1"/>
</dbReference>
<proteinExistence type="predicted"/>
<dbReference type="RefSeq" id="WP_114845596.1">
    <property type="nucleotide sequence ID" value="NZ_JBHSPE010000005.1"/>
</dbReference>
<feature type="DNA-binding region" description="H-T-H motif" evidence="4">
    <location>
        <begin position="34"/>
        <end position="53"/>
    </location>
</feature>
<evidence type="ECO:0000256" key="3">
    <source>
        <dbReference type="ARBA" id="ARBA00023163"/>
    </source>
</evidence>
<dbReference type="PANTHER" id="PTHR47506">
    <property type="entry name" value="TRANSCRIPTIONAL REGULATORY PROTEIN"/>
    <property type="match status" value="1"/>
</dbReference>
<evidence type="ECO:0000256" key="1">
    <source>
        <dbReference type="ARBA" id="ARBA00023015"/>
    </source>
</evidence>
<comment type="caution">
    <text evidence="6">The sequence shown here is derived from an EMBL/GenBank/DDBJ whole genome shotgun (WGS) entry which is preliminary data.</text>
</comment>
<dbReference type="PANTHER" id="PTHR47506:SF6">
    <property type="entry name" value="HTH-TYPE TRANSCRIPTIONAL REPRESSOR NEMR"/>
    <property type="match status" value="1"/>
</dbReference>
<dbReference type="Gene3D" id="1.10.357.10">
    <property type="entry name" value="Tetracycline Repressor, domain 2"/>
    <property type="match status" value="1"/>
</dbReference>
<keyword evidence="2 4" id="KW-0238">DNA-binding</keyword>
<dbReference type="PRINTS" id="PR00455">
    <property type="entry name" value="HTHTETR"/>
</dbReference>
<evidence type="ECO:0000256" key="4">
    <source>
        <dbReference type="PROSITE-ProRule" id="PRU00335"/>
    </source>
</evidence>
<dbReference type="InterPro" id="IPR036271">
    <property type="entry name" value="Tet_transcr_reg_TetR-rel_C_sf"/>
</dbReference>
<dbReference type="SUPFAM" id="SSF48498">
    <property type="entry name" value="Tetracyclin repressor-like, C-terminal domain"/>
    <property type="match status" value="1"/>
</dbReference>
<evidence type="ECO:0000313" key="7">
    <source>
        <dbReference type="Proteomes" id="UP000253782"/>
    </source>
</evidence>
<dbReference type="PROSITE" id="PS50977">
    <property type="entry name" value="HTH_TETR_2"/>
    <property type="match status" value="1"/>
</dbReference>
<feature type="domain" description="HTH tetR-type" evidence="5">
    <location>
        <begin position="11"/>
        <end position="71"/>
    </location>
</feature>
<name>A0A369UTR8_9GAMM</name>
<organism evidence="6 7">
    <name type="scientific">Dyella tabacisoli</name>
    <dbReference type="NCBI Taxonomy" id="2282381"/>
    <lineage>
        <taxon>Bacteria</taxon>
        <taxon>Pseudomonadati</taxon>
        <taxon>Pseudomonadota</taxon>
        <taxon>Gammaproteobacteria</taxon>
        <taxon>Lysobacterales</taxon>
        <taxon>Rhodanobacteraceae</taxon>
        <taxon>Dyella</taxon>
    </lineage>
</organism>
<dbReference type="Proteomes" id="UP000253782">
    <property type="component" value="Unassembled WGS sequence"/>
</dbReference>
<dbReference type="Pfam" id="PF00440">
    <property type="entry name" value="TetR_N"/>
    <property type="match status" value="1"/>
</dbReference>
<keyword evidence="7" id="KW-1185">Reference proteome</keyword>
<dbReference type="InterPro" id="IPR009057">
    <property type="entry name" value="Homeodomain-like_sf"/>
</dbReference>
<protein>
    <submittedName>
        <fullName evidence="6">TetR/AcrR family transcriptional regulator</fullName>
    </submittedName>
</protein>
<dbReference type="GO" id="GO:0003677">
    <property type="term" value="F:DNA binding"/>
    <property type="evidence" value="ECO:0007669"/>
    <property type="project" value="UniProtKB-UniRule"/>
</dbReference>
<dbReference type="InterPro" id="IPR001647">
    <property type="entry name" value="HTH_TetR"/>
</dbReference>
<dbReference type="Pfam" id="PF16925">
    <property type="entry name" value="TetR_C_13"/>
    <property type="match status" value="1"/>
</dbReference>
<sequence>MNTQQVASKGEATRELILDSAYEIARNDGLEGLSLGLLAKQVGMSKSGVFAHFGSREELQLAVLEAGRRRFLDHVLLPAVKLPRGLPRLQAIVHNWFEWVHRYQSGCVLLAATSEYDGKNGALHDAVVYQQAGWRQAMIRAVDYAIANGELPAGTDAAQVAFEIHALALALHQDAGLFGYEDAIRRARRGVERLLGVAPKKADLIEGARS</sequence>
<dbReference type="InterPro" id="IPR011075">
    <property type="entry name" value="TetR_C"/>
</dbReference>
<reference evidence="6 7" key="1">
    <citation type="submission" date="2018-07" db="EMBL/GenBank/DDBJ databases">
        <title>Dyella tabacisoli L4-6T, whole genome shotgun sequence.</title>
        <authorList>
            <person name="Zhou X.-K."/>
            <person name="Li W.-J."/>
            <person name="Duan Y.-Q."/>
        </authorList>
    </citation>
    <scope>NUCLEOTIDE SEQUENCE [LARGE SCALE GENOMIC DNA]</scope>
    <source>
        <strain evidence="6 7">L4-6</strain>
    </source>
</reference>
<evidence type="ECO:0000313" key="6">
    <source>
        <dbReference type="EMBL" id="RDD81729.1"/>
    </source>
</evidence>
<dbReference type="OrthoDB" id="326421at2"/>
<dbReference type="AlphaFoldDB" id="A0A369UTR8"/>
<accession>A0A369UTR8</accession>